<keyword evidence="10" id="KW-1185">Reference proteome</keyword>
<dbReference type="InterPro" id="IPR003804">
    <property type="entry name" value="Lactate_perm"/>
</dbReference>
<keyword evidence="3 8" id="KW-0813">Transport</keyword>
<keyword evidence="7 8" id="KW-0472">Membrane</keyword>
<feature type="transmembrane region" description="Helical" evidence="8">
    <location>
        <begin position="467"/>
        <end position="485"/>
    </location>
</feature>
<evidence type="ECO:0000256" key="7">
    <source>
        <dbReference type="ARBA" id="ARBA00023136"/>
    </source>
</evidence>
<evidence type="ECO:0000256" key="3">
    <source>
        <dbReference type="ARBA" id="ARBA00022448"/>
    </source>
</evidence>
<feature type="transmembrane region" description="Helical" evidence="8">
    <location>
        <begin position="525"/>
        <end position="544"/>
    </location>
</feature>
<accession>A0A0B2JYW0</accession>
<evidence type="ECO:0000256" key="6">
    <source>
        <dbReference type="ARBA" id="ARBA00022989"/>
    </source>
</evidence>
<dbReference type="GO" id="GO:0015295">
    <property type="term" value="F:solute:proton symporter activity"/>
    <property type="evidence" value="ECO:0007669"/>
    <property type="project" value="TreeGrafter"/>
</dbReference>
<dbReference type="Pfam" id="PF02652">
    <property type="entry name" value="Lactate_perm"/>
    <property type="match status" value="1"/>
</dbReference>
<dbReference type="GO" id="GO:0005886">
    <property type="term" value="C:plasma membrane"/>
    <property type="evidence" value="ECO:0007669"/>
    <property type="project" value="UniProtKB-SubCell"/>
</dbReference>
<evidence type="ECO:0000313" key="10">
    <source>
        <dbReference type="Proteomes" id="UP000030993"/>
    </source>
</evidence>
<comment type="function">
    <text evidence="8">Uptake of L-lactate across the membrane. Can also transport D-lactate and glycolate.</text>
</comment>
<dbReference type="EMBL" id="JSCE01000173">
    <property type="protein sequence ID" value="KHM51766.1"/>
    <property type="molecule type" value="Genomic_DNA"/>
</dbReference>
<keyword evidence="6 8" id="KW-1133">Transmembrane helix</keyword>
<dbReference type="GO" id="GO:0015129">
    <property type="term" value="F:lactate transmembrane transporter activity"/>
    <property type="evidence" value="ECO:0007669"/>
    <property type="project" value="UniProtKB-UniRule"/>
</dbReference>
<dbReference type="PANTHER" id="PTHR30003">
    <property type="entry name" value="L-LACTATE PERMEASE"/>
    <property type="match status" value="1"/>
</dbReference>
<name>A0A0B2JYW0_9FIRM</name>
<dbReference type="PANTHER" id="PTHR30003:SF0">
    <property type="entry name" value="GLYCOLATE PERMEASE GLCA-RELATED"/>
    <property type="match status" value="1"/>
</dbReference>
<feature type="transmembrane region" description="Helical" evidence="8">
    <location>
        <begin position="256"/>
        <end position="276"/>
    </location>
</feature>
<dbReference type="Proteomes" id="UP000030993">
    <property type="component" value="Unassembled WGS sequence"/>
</dbReference>
<evidence type="ECO:0000256" key="5">
    <source>
        <dbReference type="ARBA" id="ARBA00022692"/>
    </source>
</evidence>
<feature type="transmembrane region" description="Helical" evidence="8">
    <location>
        <begin position="27"/>
        <end position="43"/>
    </location>
</feature>
<gene>
    <name evidence="9" type="ORF">NZ47_08630</name>
</gene>
<evidence type="ECO:0000256" key="2">
    <source>
        <dbReference type="ARBA" id="ARBA00010100"/>
    </source>
</evidence>
<keyword evidence="5 8" id="KW-0812">Transmembrane</keyword>
<feature type="transmembrane region" description="Helical" evidence="8">
    <location>
        <begin position="430"/>
        <end position="455"/>
    </location>
</feature>
<sequence length="545" mass="58483">MLALVAAIPIIITIILTVGVNMPAKKVLPIAWLSICLIGLFYWQMDMLHVTAYTITGFLGSIDTLLIIFGAILLMNMLNEAGAMHRIEAMFNGISEDARIQLVIVGYGLSAFIEGAAGFGTPPAICAPLLIGLGFPPMAAATACLILDSPPVSFGAAGTPTNSAAEILKDTLPTIGVTDLEAWKLDLSWASAVGLAAGTFFVIMVVLALVTRQYSEDKSFFKHSLPMVPFVLFTTVVFDVFYLIVAKFIGSELVSICAGAVTIFATIGAAKAGFLVPKDIWRFPGTERKTETKTDTKEDKPSMSLLKAWTPYLLIALWLVLTRIPEIGLKGIITSFVFSMNNIMDVEGAGFAMKYFNNPGLFPFVLVVLISIPFYGLKGDQVKDIVKKSYNQLYGATIALLFGFAMVYIYRYSNANPLGWDSMLVAMAKGMADLAGANYVFVAPFIGTIGAFMFGSNTVSNIMFTPLQFETATILNIPHVFIVALQNQGGAIGNIVCINNIVAVCATTGIIGAEGKLIKAASLPWVIWYIVLMAAMLGAVAFGII</sequence>
<protein>
    <recommendedName>
        <fullName evidence="8">L-lactate permease</fullName>
    </recommendedName>
</protein>
<evidence type="ECO:0000313" key="9">
    <source>
        <dbReference type="EMBL" id="KHM51766.1"/>
    </source>
</evidence>
<reference evidence="9 10" key="1">
    <citation type="journal article" date="2013" name="PLoS ONE">
        <title>Identification and characterization of three novel lipases belonging to families II and V from Anaerovibrio lipolyticus 5ST.</title>
        <authorList>
            <person name="Prive F."/>
            <person name="Kaderbhai N.N."/>
            <person name="Girdwood S."/>
            <person name="Worgan H.J."/>
            <person name="Pinloche E."/>
            <person name="Scollan N.D."/>
            <person name="Huws S.A."/>
            <person name="Newbold C.J."/>
        </authorList>
    </citation>
    <scope>NUCLEOTIDE SEQUENCE [LARGE SCALE GENOMIC DNA]</scope>
    <source>
        <strain evidence="9 10">5S</strain>
    </source>
</reference>
<dbReference type="RefSeq" id="WP_039209318.1">
    <property type="nucleotide sequence ID" value="NZ_JSCE01000173.1"/>
</dbReference>
<feature type="transmembrane region" description="Helical" evidence="8">
    <location>
        <begin position="491"/>
        <end position="513"/>
    </location>
</feature>
<proteinExistence type="inferred from homology"/>
<comment type="subcellular location">
    <subcellularLocation>
        <location evidence="1 8">Cell membrane</location>
        <topology evidence="1 8">Multi-pass membrane protein</topology>
    </subcellularLocation>
</comment>
<evidence type="ECO:0000256" key="1">
    <source>
        <dbReference type="ARBA" id="ARBA00004651"/>
    </source>
</evidence>
<dbReference type="STRING" id="82374.NZ47_08630"/>
<evidence type="ECO:0000256" key="4">
    <source>
        <dbReference type="ARBA" id="ARBA00022475"/>
    </source>
</evidence>
<feature type="transmembrane region" description="Helical" evidence="8">
    <location>
        <begin position="189"/>
        <end position="210"/>
    </location>
</feature>
<organism evidence="9 10">
    <name type="scientific">Anaerovibrio lipolyticus</name>
    <dbReference type="NCBI Taxonomy" id="82374"/>
    <lineage>
        <taxon>Bacteria</taxon>
        <taxon>Bacillati</taxon>
        <taxon>Bacillota</taxon>
        <taxon>Negativicutes</taxon>
        <taxon>Selenomonadales</taxon>
        <taxon>Selenomonadaceae</taxon>
        <taxon>Anaerovibrio</taxon>
    </lineage>
</organism>
<feature type="transmembrane region" description="Helical" evidence="8">
    <location>
        <begin position="230"/>
        <end position="250"/>
    </location>
</feature>
<feature type="transmembrane region" description="Helical" evidence="8">
    <location>
        <begin position="389"/>
        <end position="410"/>
    </location>
</feature>
<comment type="caution">
    <text evidence="9">The sequence shown here is derived from an EMBL/GenBank/DDBJ whole genome shotgun (WGS) entry which is preliminary data.</text>
</comment>
<feature type="transmembrane region" description="Helical" evidence="8">
    <location>
        <begin position="360"/>
        <end position="377"/>
    </location>
</feature>
<dbReference type="eggNOG" id="COG1620">
    <property type="taxonomic scope" value="Bacteria"/>
</dbReference>
<comment type="similarity">
    <text evidence="2 8">Belongs to the lactate permease family.</text>
</comment>
<dbReference type="AlphaFoldDB" id="A0A0B2JYW0"/>
<evidence type="ECO:0000256" key="8">
    <source>
        <dbReference type="RuleBase" id="RU365092"/>
    </source>
</evidence>
<feature type="transmembrane region" description="Helical" evidence="8">
    <location>
        <begin position="50"/>
        <end position="75"/>
    </location>
</feature>
<keyword evidence="4 8" id="KW-1003">Cell membrane</keyword>
<feature type="transmembrane region" description="Helical" evidence="8">
    <location>
        <begin position="312"/>
        <end position="340"/>
    </location>
</feature>